<dbReference type="InterPro" id="IPR036390">
    <property type="entry name" value="WH_DNA-bd_sf"/>
</dbReference>
<dbReference type="SMART" id="SM00347">
    <property type="entry name" value="HTH_MARR"/>
    <property type="match status" value="1"/>
</dbReference>
<dbReference type="GO" id="GO:0003700">
    <property type="term" value="F:DNA-binding transcription factor activity"/>
    <property type="evidence" value="ECO:0007669"/>
    <property type="project" value="InterPro"/>
</dbReference>
<evidence type="ECO:0000313" key="3">
    <source>
        <dbReference type="Proteomes" id="UP000466307"/>
    </source>
</evidence>
<reference evidence="2 3" key="1">
    <citation type="submission" date="2020-01" db="EMBL/GenBank/DDBJ databases">
        <title>Investigation of new actinobacteria for the biodesulphurisation of diesel fuel.</title>
        <authorList>
            <person name="Athi Narayanan S.M."/>
        </authorList>
    </citation>
    <scope>NUCLEOTIDE SEQUENCE [LARGE SCALE GENOMIC DNA]</scope>
    <source>
        <strain evidence="2 3">213E</strain>
    </source>
</reference>
<accession>A0A7K3LRL5</accession>
<evidence type="ECO:0000313" key="2">
    <source>
        <dbReference type="EMBL" id="NDK90197.1"/>
    </source>
</evidence>
<feature type="domain" description="HTH marR-type" evidence="1">
    <location>
        <begin position="8"/>
        <end position="140"/>
    </location>
</feature>
<keyword evidence="3" id="KW-1185">Reference proteome</keyword>
<gene>
    <name evidence="2" type="ORF">GYA93_11480</name>
</gene>
<proteinExistence type="predicted"/>
<evidence type="ECO:0000259" key="1">
    <source>
        <dbReference type="PROSITE" id="PS50995"/>
    </source>
</evidence>
<sequence>MTTAGSDSATIARQIRPAITRMYLSLRRHTPAPEYSAAQASALVTLLDHGAMRMGEFAARESIRMPTATSVIDGLIRTGLAQRSPDPSDRRAVLVSLTEHGEDTVHRVRDRRDDVLARAVEQLSDDDRASLAAAAPALQALHTALEGQPPV</sequence>
<dbReference type="PROSITE" id="PS50995">
    <property type="entry name" value="HTH_MARR_2"/>
    <property type="match status" value="1"/>
</dbReference>
<dbReference type="InterPro" id="IPR036388">
    <property type="entry name" value="WH-like_DNA-bd_sf"/>
</dbReference>
<comment type="caution">
    <text evidence="2">The sequence shown here is derived from an EMBL/GenBank/DDBJ whole genome shotgun (WGS) entry which is preliminary data.</text>
</comment>
<dbReference type="InterPro" id="IPR000835">
    <property type="entry name" value="HTH_MarR-typ"/>
</dbReference>
<dbReference type="RefSeq" id="WP_053777238.1">
    <property type="nucleotide sequence ID" value="NZ_JAADZU010000032.1"/>
</dbReference>
<dbReference type="Gene3D" id="1.10.10.10">
    <property type="entry name" value="Winged helix-like DNA-binding domain superfamily/Winged helix DNA-binding domain"/>
    <property type="match status" value="1"/>
</dbReference>
<dbReference type="AlphaFoldDB" id="A0A7K3LRL5"/>
<dbReference type="SUPFAM" id="SSF46785">
    <property type="entry name" value="Winged helix' DNA-binding domain"/>
    <property type="match status" value="1"/>
</dbReference>
<dbReference type="PANTHER" id="PTHR39515:SF2">
    <property type="entry name" value="HTH-TYPE TRANSCRIPTIONAL REGULATOR RV0880"/>
    <property type="match status" value="1"/>
</dbReference>
<dbReference type="Proteomes" id="UP000466307">
    <property type="component" value="Unassembled WGS sequence"/>
</dbReference>
<dbReference type="InterPro" id="IPR052526">
    <property type="entry name" value="HTH-type_Bedaq_tolerance"/>
</dbReference>
<dbReference type="EMBL" id="JAADZU010000032">
    <property type="protein sequence ID" value="NDK90197.1"/>
    <property type="molecule type" value="Genomic_DNA"/>
</dbReference>
<dbReference type="Pfam" id="PF01047">
    <property type="entry name" value="MarR"/>
    <property type="match status" value="1"/>
</dbReference>
<protein>
    <submittedName>
        <fullName evidence="2">MarR family transcriptional regulator</fullName>
    </submittedName>
</protein>
<organism evidence="2 3">
    <name type="scientific">Gordonia desulfuricans</name>
    <dbReference type="NCBI Taxonomy" id="89051"/>
    <lineage>
        <taxon>Bacteria</taxon>
        <taxon>Bacillati</taxon>
        <taxon>Actinomycetota</taxon>
        <taxon>Actinomycetes</taxon>
        <taxon>Mycobacteriales</taxon>
        <taxon>Gordoniaceae</taxon>
        <taxon>Gordonia</taxon>
    </lineage>
</organism>
<dbReference type="PANTHER" id="PTHR39515">
    <property type="entry name" value="CONSERVED PROTEIN"/>
    <property type="match status" value="1"/>
</dbReference>
<name>A0A7K3LRL5_9ACTN</name>